<dbReference type="InterPro" id="IPR005693">
    <property type="entry name" value="Mce"/>
</dbReference>
<accession>A0ABN2NNR8</accession>
<dbReference type="InterPro" id="IPR052336">
    <property type="entry name" value="MlaD_Phospholipid_Transporter"/>
</dbReference>
<dbReference type="InterPro" id="IPR024516">
    <property type="entry name" value="Mce_C"/>
</dbReference>
<dbReference type="Pfam" id="PF02470">
    <property type="entry name" value="MlaD"/>
    <property type="match status" value="1"/>
</dbReference>
<feature type="domain" description="Mce/MlaD" evidence="2">
    <location>
        <begin position="39"/>
        <end position="114"/>
    </location>
</feature>
<comment type="caution">
    <text evidence="4">The sequence shown here is derived from an EMBL/GenBank/DDBJ whole genome shotgun (WGS) entry which is preliminary data.</text>
</comment>
<evidence type="ECO:0000259" key="3">
    <source>
        <dbReference type="Pfam" id="PF11887"/>
    </source>
</evidence>
<dbReference type="PANTHER" id="PTHR33371">
    <property type="entry name" value="INTERMEMBRANE PHOSPHOLIPID TRANSPORT SYSTEM BINDING PROTEIN MLAD-RELATED"/>
    <property type="match status" value="1"/>
</dbReference>
<dbReference type="Proteomes" id="UP001500449">
    <property type="component" value="Unassembled WGS sequence"/>
</dbReference>
<proteinExistence type="predicted"/>
<dbReference type="PANTHER" id="PTHR33371:SF16">
    <property type="entry name" value="MCE-FAMILY PROTEIN MCE3F"/>
    <property type="match status" value="1"/>
</dbReference>
<evidence type="ECO:0000256" key="1">
    <source>
        <dbReference type="SAM" id="MobiDB-lite"/>
    </source>
</evidence>
<dbReference type="NCBIfam" id="TIGR00996">
    <property type="entry name" value="Mtu_fam_mce"/>
    <property type="match status" value="1"/>
</dbReference>
<evidence type="ECO:0000259" key="2">
    <source>
        <dbReference type="Pfam" id="PF02470"/>
    </source>
</evidence>
<evidence type="ECO:0000313" key="4">
    <source>
        <dbReference type="EMBL" id="GAA1878486.1"/>
    </source>
</evidence>
<gene>
    <name evidence="4" type="ORF">GCM10009836_69840</name>
</gene>
<sequence length="415" mass="42729">MITRTIRLQLLALLVVTVLGVGYTGFRYANLGTVFGATTYPVTMQLADSGGIFTGADVTYRGVSVGRVGPLTLTKDGVDVRLDIDKSAPVIPSDLTAAVRNLSAIGEQYVDLQPASATGPDLAAGSVIPVSRVSTPVQVDQVVTSLDGFVRSVPLDSLRTVVDELGKGFANSALPLQKLLDTTDEFSKAATDALPQTTALLADGRTVLTTQNQVAGQFADFSSSLRLLAEQLKSSDPDLRAVIANAPGAATQIQGLLRESGSGLSTTVANLLTVSRIAEPRQSNLEQLLVTYPGVLASAYTAVPNDGTAHLGLALNVFDPFPCVAGYEGTPHRAGNEFAETPVNSQAYCAEPKGSPTDVRGAQNAPAAPNSTTPRATPGATGNPSARMVLPSGSDDPAAGAPRLLPLGTPAGILA</sequence>
<dbReference type="EMBL" id="BAAAQK010000028">
    <property type="protein sequence ID" value="GAA1878486.1"/>
    <property type="molecule type" value="Genomic_DNA"/>
</dbReference>
<reference evidence="4 5" key="1">
    <citation type="journal article" date="2019" name="Int. J. Syst. Evol. Microbiol.">
        <title>The Global Catalogue of Microorganisms (GCM) 10K type strain sequencing project: providing services to taxonomists for standard genome sequencing and annotation.</title>
        <authorList>
            <consortium name="The Broad Institute Genomics Platform"/>
            <consortium name="The Broad Institute Genome Sequencing Center for Infectious Disease"/>
            <person name="Wu L."/>
            <person name="Ma J."/>
        </authorList>
    </citation>
    <scope>NUCLEOTIDE SEQUENCE [LARGE SCALE GENOMIC DNA]</scope>
    <source>
        <strain evidence="4 5">JCM 16009</strain>
    </source>
</reference>
<organism evidence="4 5">
    <name type="scientific">Pseudonocardia ailaonensis</name>
    <dbReference type="NCBI Taxonomy" id="367279"/>
    <lineage>
        <taxon>Bacteria</taxon>
        <taxon>Bacillati</taxon>
        <taxon>Actinomycetota</taxon>
        <taxon>Actinomycetes</taxon>
        <taxon>Pseudonocardiales</taxon>
        <taxon>Pseudonocardiaceae</taxon>
        <taxon>Pseudonocardia</taxon>
    </lineage>
</organism>
<dbReference type="RefSeq" id="WP_344427331.1">
    <property type="nucleotide sequence ID" value="NZ_BAAAQK010000028.1"/>
</dbReference>
<keyword evidence="5" id="KW-1185">Reference proteome</keyword>
<dbReference type="Pfam" id="PF11887">
    <property type="entry name" value="Mce4_CUP1"/>
    <property type="match status" value="1"/>
</dbReference>
<feature type="region of interest" description="Disordered" evidence="1">
    <location>
        <begin position="348"/>
        <end position="415"/>
    </location>
</feature>
<protein>
    <submittedName>
        <fullName evidence="4">MCE family protein</fullName>
    </submittedName>
</protein>
<name>A0ABN2NNR8_9PSEU</name>
<evidence type="ECO:0000313" key="5">
    <source>
        <dbReference type="Proteomes" id="UP001500449"/>
    </source>
</evidence>
<dbReference type="InterPro" id="IPR003399">
    <property type="entry name" value="Mce/MlaD"/>
</dbReference>
<feature type="domain" description="Mammalian cell entry C-terminal" evidence="3">
    <location>
        <begin position="121"/>
        <end position="299"/>
    </location>
</feature>
<feature type="compositionally biased region" description="Polar residues" evidence="1">
    <location>
        <begin position="369"/>
        <end position="384"/>
    </location>
</feature>